<dbReference type="EMBL" id="CP165735">
    <property type="protein sequence ID" value="XDV71659.1"/>
    <property type="molecule type" value="Genomic_DNA"/>
</dbReference>
<dbReference type="InterPro" id="IPR028903">
    <property type="entry name" value="Tox-REase-7_dom"/>
</dbReference>
<sequence>MQPTALPMGSFNYCPVPFKNPGLFHPEAGKAYVGQWAEYVMGSYNKPKTKIWFKDAQGNNLRYYLPDNTTGLNGDEYKNVAKLSLTRQLRETRAAINAQGGVYTLYVRRNTYLSGPLQAAIDGKTFKLDYLPDTL</sequence>
<name>A0AB39YML2_9MICC</name>
<protein>
    <submittedName>
        <fullName evidence="2">Toxin</fullName>
    </submittedName>
</protein>
<evidence type="ECO:0000259" key="1">
    <source>
        <dbReference type="Pfam" id="PF15649"/>
    </source>
</evidence>
<gene>
    <name evidence="2" type="ORF">ABQM86_00255</name>
</gene>
<dbReference type="Pfam" id="PF15649">
    <property type="entry name" value="Tox-REase-7"/>
    <property type="match status" value="1"/>
</dbReference>
<accession>A0AB39YML2</accession>
<dbReference type="AlphaFoldDB" id="A0AB39YML2"/>
<evidence type="ECO:0000313" key="2">
    <source>
        <dbReference type="EMBL" id="XDV71659.1"/>
    </source>
</evidence>
<reference evidence="2" key="1">
    <citation type="submission" date="2024-07" db="EMBL/GenBank/DDBJ databases">
        <authorList>
            <person name="Li J."/>
            <person name="Wei H."/>
            <person name="Ma J."/>
        </authorList>
    </citation>
    <scope>NUCLEOTIDE SEQUENCE</scope>
    <source>
        <strain evidence="2">AMU7</strain>
    </source>
</reference>
<dbReference type="RefSeq" id="WP_369745620.1">
    <property type="nucleotide sequence ID" value="NZ_CP165735.1"/>
</dbReference>
<feature type="domain" description="Tox-REase-7" evidence="1">
    <location>
        <begin position="46"/>
        <end position="117"/>
    </location>
</feature>
<proteinExistence type="predicted"/>
<organism evidence="2">
    <name type="scientific">Paenarthrobacter sp. AMU7</name>
    <dbReference type="NCBI Taxonomy" id="3162492"/>
    <lineage>
        <taxon>Bacteria</taxon>
        <taxon>Bacillati</taxon>
        <taxon>Actinomycetota</taxon>
        <taxon>Actinomycetes</taxon>
        <taxon>Micrococcales</taxon>
        <taxon>Micrococcaceae</taxon>
        <taxon>Paenarthrobacter</taxon>
    </lineage>
</organism>